<evidence type="ECO:0000313" key="1">
    <source>
        <dbReference type="EMBL" id="EPZ16909.1"/>
    </source>
</evidence>
<sequence>MIQAARVADDDETDSFRRWLEAEPADEVADDLDALRAHLGALQDADPDRAASSRLMESAATRALDISARVRSSLQEVGLPLPRALHVVVTRLARALLAIAQGLEAEAASTGPGAARAERADREARVRLALLLCHEAFVVSAMSAASAPLGLWAFAHRLAGELPGDLSYASMALMAAAQPESFTARQLNWIADFLAAQQPAVLPAASEESTENAWWVLVSADAAPVSSARRLPPAGGDVRHFSAAPFDPALLARIRQLEAVIAGAEGGGEMAAVDMAEVEMLDAEDEALPLGLTPIEVLALLRTLRERWLSPPLRTQRRRPHHYMVQVCVGLRALWELARGREEADRVVEWQVLNESPGGYAIMNIAGIKGELSSGVVLGLRRPGETSWTVCVVRWVRSDNPDQVELGLQVLALSYSAVQVAFRGTPLRGVAPALALPVMEPVRRHAAFLAPAGTYTSRRFIFLREGAQLYVAQGRALGLDMQTTSVELFQYEIDPYPI</sequence>
<evidence type="ECO:0000313" key="2">
    <source>
        <dbReference type="Proteomes" id="UP000015455"/>
    </source>
</evidence>
<proteinExistence type="predicted"/>
<protein>
    <recommendedName>
        <fullName evidence="3">PilZ domain-containing protein</fullName>
    </recommendedName>
</protein>
<name>T0AVJ7_9RHOO</name>
<gene>
    <name evidence="1" type="ORF">M622_10340</name>
</gene>
<dbReference type="OrthoDB" id="5297707at2"/>
<dbReference type="EMBL" id="ATJV01000024">
    <property type="protein sequence ID" value="EPZ16909.1"/>
    <property type="molecule type" value="Genomic_DNA"/>
</dbReference>
<accession>T0AVJ7</accession>
<reference evidence="1 2" key="1">
    <citation type="submission" date="2013-06" db="EMBL/GenBank/DDBJ databases">
        <title>Draft genome sequence of Thauera terpenica.</title>
        <authorList>
            <person name="Liu B."/>
            <person name="Frostegard A.H."/>
            <person name="Shapleigh J.P."/>
        </authorList>
    </citation>
    <scope>NUCLEOTIDE SEQUENCE [LARGE SCALE GENOMIC DNA]</scope>
    <source>
        <strain evidence="1 2">58Eu</strain>
    </source>
</reference>
<dbReference type="AlphaFoldDB" id="T0AVJ7"/>
<keyword evidence="2" id="KW-1185">Reference proteome</keyword>
<dbReference type="eggNOG" id="ENOG502Z85G">
    <property type="taxonomic scope" value="Bacteria"/>
</dbReference>
<evidence type="ECO:0008006" key="3">
    <source>
        <dbReference type="Google" id="ProtNLM"/>
    </source>
</evidence>
<dbReference type="STRING" id="1348657.M622_10340"/>
<dbReference type="Proteomes" id="UP000015455">
    <property type="component" value="Unassembled WGS sequence"/>
</dbReference>
<dbReference type="PATRIC" id="fig|1348657.5.peg.602"/>
<organism evidence="1 2">
    <name type="scientific">Thauera terpenica 58Eu</name>
    <dbReference type="NCBI Taxonomy" id="1348657"/>
    <lineage>
        <taxon>Bacteria</taxon>
        <taxon>Pseudomonadati</taxon>
        <taxon>Pseudomonadota</taxon>
        <taxon>Betaproteobacteria</taxon>
        <taxon>Rhodocyclales</taxon>
        <taxon>Zoogloeaceae</taxon>
        <taxon>Thauera</taxon>
    </lineage>
</organism>
<comment type="caution">
    <text evidence="1">The sequence shown here is derived from an EMBL/GenBank/DDBJ whole genome shotgun (WGS) entry which is preliminary data.</text>
</comment>
<dbReference type="RefSeq" id="WP_021248053.1">
    <property type="nucleotide sequence ID" value="NZ_ATJV01000024.1"/>
</dbReference>